<proteinExistence type="predicted"/>
<evidence type="ECO:0000313" key="2">
    <source>
        <dbReference type="Proteomes" id="UP000441399"/>
    </source>
</evidence>
<name>A0A5S9PIC7_9GAMM</name>
<reference evidence="1 2" key="1">
    <citation type="submission" date="2019-11" db="EMBL/GenBank/DDBJ databases">
        <authorList>
            <person name="Holert J."/>
        </authorList>
    </citation>
    <scope>NUCLEOTIDE SEQUENCE [LARGE SCALE GENOMIC DNA]</scope>
    <source>
        <strain evidence="1">SB11_3</strain>
    </source>
</reference>
<accession>A0A5S9PIC7</accession>
<sequence>MFNLEETTLIHAMMADPDFEKLSVWNNYVSACDLISMREENYSRMVQWLLDPRDSHGLGSYGLRAFMHACYFAAHSQKKNAGLFCRPHQFI</sequence>
<keyword evidence="2" id="KW-1185">Reference proteome</keyword>
<protein>
    <submittedName>
        <fullName evidence="1">Uncharacterized protein</fullName>
    </submittedName>
</protein>
<evidence type="ECO:0000313" key="1">
    <source>
        <dbReference type="EMBL" id="CAA0103932.1"/>
    </source>
</evidence>
<organism evidence="1 2">
    <name type="scientific">BD1-7 clade bacterium</name>
    <dbReference type="NCBI Taxonomy" id="2029982"/>
    <lineage>
        <taxon>Bacteria</taxon>
        <taxon>Pseudomonadati</taxon>
        <taxon>Pseudomonadota</taxon>
        <taxon>Gammaproteobacteria</taxon>
        <taxon>Cellvibrionales</taxon>
        <taxon>Spongiibacteraceae</taxon>
        <taxon>BD1-7 clade</taxon>
    </lineage>
</organism>
<dbReference type="AlphaFoldDB" id="A0A5S9PIC7"/>
<dbReference type="Proteomes" id="UP000441399">
    <property type="component" value="Unassembled WGS sequence"/>
</dbReference>
<gene>
    <name evidence="1" type="ORF">OPDIPICF_04589</name>
</gene>
<dbReference type="OrthoDB" id="6346224at2"/>
<dbReference type="EMBL" id="CACSIO010000011">
    <property type="protein sequence ID" value="CAA0103932.1"/>
    <property type="molecule type" value="Genomic_DNA"/>
</dbReference>